<dbReference type="EMBL" id="JAXAFJ010000009">
    <property type="protein sequence ID" value="MDX6807101.1"/>
    <property type="molecule type" value="Genomic_DNA"/>
</dbReference>
<evidence type="ECO:0000313" key="2">
    <source>
        <dbReference type="EMBL" id="MDX6807101.1"/>
    </source>
</evidence>
<dbReference type="InterPro" id="IPR003772">
    <property type="entry name" value="YceD"/>
</dbReference>
<sequence>MNEMPPFSRRLAISDVPPNGTWMNISAGEAERAALARDMALPEVRRLEARFHAKPWGRSGLRVTGEIEAEIVQICGVTLEPFPAQVREEVDVRLVDAADLPKMEEVPGAEHEADLDAPDVLDNGGVDLGALAAEHLALGMDPYPRSPAARGEEAASTEEEAPPVETHRPFAGLGSLLNKRDQS</sequence>
<feature type="region of interest" description="Disordered" evidence="1">
    <location>
        <begin position="140"/>
        <end position="183"/>
    </location>
</feature>
<protein>
    <submittedName>
        <fullName evidence="2">DUF177 domain-containing protein</fullName>
    </submittedName>
</protein>
<organism evidence="2 3">
    <name type="scientific">Terrihabitans rhizophilus</name>
    <dbReference type="NCBI Taxonomy" id="3092662"/>
    <lineage>
        <taxon>Bacteria</taxon>
        <taxon>Pseudomonadati</taxon>
        <taxon>Pseudomonadota</taxon>
        <taxon>Alphaproteobacteria</taxon>
        <taxon>Hyphomicrobiales</taxon>
        <taxon>Terrihabitans</taxon>
    </lineage>
</organism>
<accession>A0ABU4RR68</accession>
<keyword evidence="3" id="KW-1185">Reference proteome</keyword>
<gene>
    <name evidence="2" type="ORF">SCD90_13600</name>
</gene>
<evidence type="ECO:0000256" key="1">
    <source>
        <dbReference type="SAM" id="MobiDB-lite"/>
    </source>
</evidence>
<reference evidence="2 3" key="1">
    <citation type="submission" date="2023-11" db="EMBL/GenBank/DDBJ databases">
        <authorList>
            <person name="Bao R."/>
        </authorList>
    </citation>
    <scope>NUCLEOTIDE SEQUENCE [LARGE SCALE GENOMIC DNA]</scope>
    <source>
        <strain evidence="2 3">PJ23</strain>
    </source>
</reference>
<proteinExistence type="predicted"/>
<evidence type="ECO:0000313" key="3">
    <source>
        <dbReference type="Proteomes" id="UP001274321"/>
    </source>
</evidence>
<comment type="caution">
    <text evidence="2">The sequence shown here is derived from an EMBL/GenBank/DDBJ whole genome shotgun (WGS) entry which is preliminary data.</text>
</comment>
<dbReference type="Proteomes" id="UP001274321">
    <property type="component" value="Unassembled WGS sequence"/>
</dbReference>
<name>A0ABU4RR68_9HYPH</name>
<dbReference type="Pfam" id="PF02620">
    <property type="entry name" value="YceD"/>
    <property type="match status" value="1"/>
</dbReference>
<dbReference type="RefSeq" id="WP_319845224.1">
    <property type="nucleotide sequence ID" value="NZ_JAXAFJ010000009.1"/>
</dbReference>